<dbReference type="GeneID" id="110211246"/>
<evidence type="ECO:0000313" key="4">
    <source>
        <dbReference type="RefSeq" id="XP_020846115.1"/>
    </source>
</evidence>
<feature type="region of interest" description="Disordered" evidence="2">
    <location>
        <begin position="472"/>
        <end position="532"/>
    </location>
</feature>
<sequence>MKSSKAKIAPFSLGVENPGLASKKVSTISAALSKARKKSNTKFNNESELMFLAPPPVGESMLKYAIAIPSENAQNALGDEQIVRQVANHLKEISSSLEKAYGFDTEKDRLAERVPRPEGEESTPTEAEDMTSFLLSCTSLAKQLEEAVKEEQQILESVFKWFQKEVYHVEELVKEQNVPDWELPLPDKAVSSSIFQVIERLQKLEQLRNRLSTVPTATRRAVAAKHKLDSQSETAQIYEDVKKMIEDFGANFQNDEFVENIMNIADIVFLPESTELKDLQFQEMFKIFEKQAIKLHRMMNELDNLELKYKLIQNDLDLVTEERMILENELKKIKGPEKTEQLLQREKILLELQKKKLEKKASRDSRLGDLERISTDFSMASSGSLSQSLEGQNASALLDVPSKSSKEQMQKGKKPEVYGQSSSKRSLILTSSDAVKLKEELLQAQKVVISLESENKFLQEQLKDALQEVEKAKKDLEASHAEIEKGSRNDNESIASEKSKKGKKGKGESKKDKKAKTTKSSQAANIKTAGRS</sequence>
<evidence type="ECO:0000313" key="6">
    <source>
        <dbReference type="RefSeq" id="XP_020846117.1"/>
    </source>
</evidence>
<proteinExistence type="predicted"/>
<name>A0A6P5KKC4_PHACI</name>
<accession>A0A6P5KKC4</accession>
<feature type="compositionally biased region" description="Basic and acidic residues" evidence="2">
    <location>
        <begin position="472"/>
        <end position="511"/>
    </location>
</feature>
<keyword evidence="1" id="KW-0175">Coiled coil</keyword>
<organism evidence="3 4">
    <name type="scientific">Phascolarctos cinereus</name>
    <name type="common">Koala</name>
    <dbReference type="NCBI Taxonomy" id="38626"/>
    <lineage>
        <taxon>Eukaryota</taxon>
        <taxon>Metazoa</taxon>
        <taxon>Chordata</taxon>
        <taxon>Craniata</taxon>
        <taxon>Vertebrata</taxon>
        <taxon>Euteleostomi</taxon>
        <taxon>Mammalia</taxon>
        <taxon>Metatheria</taxon>
        <taxon>Diprotodontia</taxon>
        <taxon>Phascolarctidae</taxon>
        <taxon>Phascolarctos</taxon>
    </lineage>
</organism>
<feature type="compositionally biased region" description="Basic and acidic residues" evidence="2">
    <location>
        <begin position="404"/>
        <end position="416"/>
    </location>
</feature>
<evidence type="ECO:0000313" key="7">
    <source>
        <dbReference type="RefSeq" id="XP_020846118.1"/>
    </source>
</evidence>
<evidence type="ECO:0000256" key="1">
    <source>
        <dbReference type="SAM" id="Coils"/>
    </source>
</evidence>
<dbReference type="RefSeq" id="XP_020846117.1">
    <property type="nucleotide sequence ID" value="XM_020990458.1"/>
</dbReference>
<dbReference type="CTD" id="79741"/>
<dbReference type="InterPro" id="IPR029272">
    <property type="entry name" value="CCDC7"/>
</dbReference>
<dbReference type="RefSeq" id="XP_020846115.1">
    <property type="nucleotide sequence ID" value="XM_020990456.1"/>
</dbReference>
<evidence type="ECO:0000313" key="5">
    <source>
        <dbReference type="RefSeq" id="XP_020846116.1"/>
    </source>
</evidence>
<dbReference type="PANTHER" id="PTHR22035:SF4">
    <property type="entry name" value="COILED-COIL DOMAIN-CONTAINING PROTEIN 7"/>
    <property type="match status" value="1"/>
</dbReference>
<dbReference type="KEGG" id="pcw:110211246"/>
<protein>
    <submittedName>
        <fullName evidence="4 5">Coiled-coil domain-containing protein 7 isoform X1</fullName>
    </submittedName>
</protein>
<dbReference type="Pfam" id="PF15368">
    <property type="entry name" value="BioT2"/>
    <property type="match status" value="1"/>
</dbReference>
<feature type="compositionally biased region" description="Basic and acidic residues" evidence="2">
    <location>
        <begin position="108"/>
        <end position="119"/>
    </location>
</feature>
<feature type="region of interest" description="Disordered" evidence="2">
    <location>
        <begin position="108"/>
        <end position="128"/>
    </location>
</feature>
<evidence type="ECO:0000256" key="2">
    <source>
        <dbReference type="SAM" id="MobiDB-lite"/>
    </source>
</evidence>
<dbReference type="AlphaFoldDB" id="A0A6P5KKC4"/>
<keyword evidence="3" id="KW-1185">Reference proteome</keyword>
<dbReference type="PANTHER" id="PTHR22035">
    <property type="entry name" value="COILED-COIL DOMAIN-CONTAINING PROTEIN 7"/>
    <property type="match status" value="1"/>
</dbReference>
<dbReference type="RefSeq" id="XP_020846116.1">
    <property type="nucleotide sequence ID" value="XM_020990457.1"/>
</dbReference>
<dbReference type="Proteomes" id="UP000515140">
    <property type="component" value="Unplaced"/>
</dbReference>
<evidence type="ECO:0000313" key="3">
    <source>
        <dbReference type="Proteomes" id="UP000515140"/>
    </source>
</evidence>
<feature type="region of interest" description="Disordered" evidence="2">
    <location>
        <begin position="401"/>
        <end position="425"/>
    </location>
</feature>
<reference evidence="4 5" key="1">
    <citation type="submission" date="2025-04" db="UniProtKB">
        <authorList>
            <consortium name="RefSeq"/>
        </authorList>
    </citation>
    <scope>IDENTIFICATION</scope>
    <source>
        <tissue evidence="4 5">Spleen</tissue>
    </source>
</reference>
<gene>
    <name evidence="4 5 6 7" type="primary">CCDC7</name>
</gene>
<feature type="coiled-coil region" evidence="1">
    <location>
        <begin position="288"/>
        <end position="360"/>
    </location>
</feature>
<dbReference type="RefSeq" id="XP_020846118.1">
    <property type="nucleotide sequence ID" value="XM_020990459.1"/>
</dbReference>